<dbReference type="SUPFAM" id="SSF52540">
    <property type="entry name" value="P-loop containing nucleoside triphosphate hydrolases"/>
    <property type="match status" value="2"/>
</dbReference>
<dbReference type="PROSITE" id="PS51743">
    <property type="entry name" value="ALPHAVIRUS_MT"/>
    <property type="match status" value="1"/>
</dbReference>
<evidence type="ECO:0000256" key="6">
    <source>
        <dbReference type="ARBA" id="ARBA00022806"/>
    </source>
</evidence>
<name>A0A0A0P9V6_9VIRU</name>
<dbReference type="CDD" id="cd23245">
    <property type="entry name" value="Betaflexiviridae_RdRp"/>
    <property type="match status" value="1"/>
</dbReference>
<evidence type="ECO:0000313" key="14">
    <source>
        <dbReference type="Proteomes" id="UP000202202"/>
    </source>
</evidence>
<dbReference type="PROSITE" id="PS51657">
    <property type="entry name" value="PSRV_HELICASE"/>
    <property type="match status" value="1"/>
</dbReference>
<dbReference type="GO" id="GO:0003724">
    <property type="term" value="F:RNA helicase activity"/>
    <property type="evidence" value="ECO:0007669"/>
    <property type="project" value="UniProtKB-EC"/>
</dbReference>
<dbReference type="RefSeq" id="YP_009103996.1">
    <property type="nucleotide sequence ID" value="NC_025468.1"/>
</dbReference>
<evidence type="ECO:0000256" key="8">
    <source>
        <dbReference type="ARBA" id="ARBA00022953"/>
    </source>
</evidence>
<dbReference type="InterPro" id="IPR027450">
    <property type="entry name" value="AlkB-like"/>
</dbReference>
<evidence type="ECO:0000256" key="4">
    <source>
        <dbReference type="ARBA" id="ARBA00022741"/>
    </source>
</evidence>
<dbReference type="InterPro" id="IPR001788">
    <property type="entry name" value="RNA-dep_RNA_pol_alsuvir"/>
</dbReference>
<dbReference type="SUPFAM" id="SSF51197">
    <property type="entry name" value="Clavaminate synthase-like"/>
    <property type="match status" value="1"/>
</dbReference>
<dbReference type="GO" id="GO:0008174">
    <property type="term" value="F:mRNA methyltransferase activity"/>
    <property type="evidence" value="ECO:0007669"/>
    <property type="project" value="UniProtKB-UniRule"/>
</dbReference>
<evidence type="ECO:0000313" key="13">
    <source>
        <dbReference type="EMBL" id="AHA85531.1"/>
    </source>
</evidence>
<proteinExistence type="predicted"/>
<evidence type="ECO:0000256" key="5">
    <source>
        <dbReference type="ARBA" id="ARBA00022801"/>
    </source>
</evidence>
<dbReference type="GO" id="GO:0003723">
    <property type="term" value="F:RNA binding"/>
    <property type="evidence" value="ECO:0007669"/>
    <property type="project" value="InterPro"/>
</dbReference>
<keyword evidence="1" id="KW-0696">RNA-directed RNA polymerase</keyword>
<dbReference type="InterPro" id="IPR043502">
    <property type="entry name" value="DNA/RNA_pol_sf"/>
</dbReference>
<feature type="domain" description="RdRp catalytic" evidence="10">
    <location>
        <begin position="1630"/>
        <end position="1737"/>
    </location>
</feature>
<evidence type="ECO:0000256" key="2">
    <source>
        <dbReference type="ARBA" id="ARBA00022679"/>
    </source>
</evidence>
<evidence type="ECO:0000256" key="1">
    <source>
        <dbReference type="ARBA" id="ARBA00022484"/>
    </source>
</evidence>
<reference evidence="13 14" key="1">
    <citation type="journal article" date="2014" name="PLoS ONE">
        <title>Carrot yellow leaf virus Is Associated with Carrot Internal Necrosis.</title>
        <authorList>
            <person name="Adams I.P."/>
            <person name="Skelton A."/>
            <person name="Macarthur R."/>
            <person name="Hodges T."/>
            <person name="Hinds H."/>
            <person name="Flint L."/>
            <person name="Nath P.D."/>
            <person name="Boonham N."/>
            <person name="Fox A."/>
        </authorList>
    </citation>
    <scope>NUCLEOTIDE SEQUENCE [LARGE SCALE GENOMIC DNA]</scope>
    <source>
        <strain evidence="13">CBV-2_S15</strain>
    </source>
</reference>
<keyword evidence="5" id="KW-0378">Hydrolase</keyword>
<dbReference type="Pfam" id="PF13532">
    <property type="entry name" value="2OG-FeII_Oxy_2"/>
    <property type="match status" value="1"/>
</dbReference>
<dbReference type="InterPro" id="IPR027417">
    <property type="entry name" value="P-loop_NTPase"/>
</dbReference>
<dbReference type="GO" id="GO:0005524">
    <property type="term" value="F:ATP binding"/>
    <property type="evidence" value="ECO:0007669"/>
    <property type="project" value="UniProtKB-KW"/>
</dbReference>
<evidence type="ECO:0000256" key="9">
    <source>
        <dbReference type="ARBA" id="ARBA00047984"/>
    </source>
</evidence>
<dbReference type="GO" id="GO:0006396">
    <property type="term" value="P:RNA processing"/>
    <property type="evidence" value="ECO:0007669"/>
    <property type="project" value="InterPro"/>
</dbReference>
<dbReference type="InterPro" id="IPR027351">
    <property type="entry name" value="(+)RNA_virus_helicase_core_dom"/>
</dbReference>
<keyword evidence="8" id="KW-0693">Viral RNA replication</keyword>
<keyword evidence="14" id="KW-1185">Reference proteome</keyword>
<dbReference type="KEGG" id="vg:22203868"/>
<dbReference type="EMBL" id="KF533710">
    <property type="protein sequence ID" value="AHA85531.1"/>
    <property type="molecule type" value="Genomic_RNA"/>
</dbReference>
<dbReference type="Pfam" id="PF01660">
    <property type="entry name" value="Vmethyltransf"/>
    <property type="match status" value="1"/>
</dbReference>
<dbReference type="CDD" id="cd18809">
    <property type="entry name" value="SF1_C_RecD"/>
    <property type="match status" value="1"/>
</dbReference>
<dbReference type="Gene3D" id="3.40.50.300">
    <property type="entry name" value="P-loop containing nucleotide triphosphate hydrolases"/>
    <property type="match status" value="2"/>
</dbReference>
<dbReference type="Proteomes" id="UP000202202">
    <property type="component" value="Segment"/>
</dbReference>
<evidence type="ECO:0000259" key="11">
    <source>
        <dbReference type="PROSITE" id="PS51657"/>
    </source>
</evidence>
<feature type="domain" description="Alphavirus-like MT" evidence="12">
    <location>
        <begin position="63"/>
        <end position="253"/>
    </location>
</feature>
<dbReference type="InterPro" id="IPR007094">
    <property type="entry name" value="RNA-dir_pol_PSvirus"/>
</dbReference>
<accession>A0A0A0P9V6</accession>
<comment type="catalytic activity">
    <reaction evidence="9">
        <text>ATP + H2O = ADP + phosphate + H(+)</text>
        <dbReference type="Rhea" id="RHEA:13065"/>
        <dbReference type="ChEBI" id="CHEBI:15377"/>
        <dbReference type="ChEBI" id="CHEBI:15378"/>
        <dbReference type="ChEBI" id="CHEBI:30616"/>
        <dbReference type="ChEBI" id="CHEBI:43474"/>
        <dbReference type="ChEBI" id="CHEBI:456216"/>
        <dbReference type="EC" id="3.6.4.13"/>
    </reaction>
</comment>
<keyword evidence="6" id="KW-0347">Helicase</keyword>
<evidence type="ECO:0000259" key="10">
    <source>
        <dbReference type="PROSITE" id="PS50507"/>
    </source>
</evidence>
<keyword evidence="7" id="KW-0067">ATP-binding</keyword>
<organism evidence="13 14">
    <name type="scientific">Carrot Ch virus 2</name>
    <dbReference type="NCBI Taxonomy" id="1425362"/>
    <lineage>
        <taxon>Viruses</taxon>
        <taxon>Riboviria</taxon>
        <taxon>Orthornavirae</taxon>
        <taxon>Kitrinoviricota</taxon>
        <taxon>Alsuviricetes</taxon>
        <taxon>Tymovirales</taxon>
        <taxon>Betaflexiviridae</taxon>
        <taxon>Trivirinae</taxon>
        <taxon>Chordovirus</taxon>
        <taxon>Chordovirus duocarotae</taxon>
    </lineage>
</organism>
<dbReference type="Pfam" id="PF00978">
    <property type="entry name" value="RdRP_2"/>
    <property type="match status" value="1"/>
</dbReference>
<sequence length="1856" mass="212910">MSYSYRTPQEKILSTLNPTLIDGVASFSGRIFEENESRLGKYFNYHLSDKKKEFAAQAGIYLSPYSFQSHSHPLCKTIENYLLYVVMPPMIANFNNLYVVSMKESKLRILHSNSQLTGISLNLINRLVDVKDSFRYKDGGDYSVKYPTDLLKWNSDKKYDPLLDCSIEKGRNFLFHDEMHYWSFDMMLDFLRKFEPDNVLCTVIFPVEIFSGVKQSLFPDVYSFQIIKNKRFVFAPDGCYSESYEQSVDMKWLFSAASFVVDDLLYSVDLIKTVGAHHLFAITKGKRIVKEIRFFREFDILDLSAFSGTEYKLPVVDVHFSFFKKIVIYLKSLKKPDSQSAVAKLRQLVGDNISLTEMLFIEDFAERFQQLGSAKFSIDGIFDQMAESLKSLLPLFFRKMLGSFGRDNIMKQIAMAEPFSVSIETCRVDKNYDNNSVFRFLNGFFSCSIDPLPCDALLYKGDDFDCSKGKYASQNIENSDRANLVHKFTPRFFSSKSDDKMSKSDFYRIKIYDERTDITKGASFILKSNRSYSSLEEQINELFRKLSLAADIKYPGSFQRDRKNFIPFFLTKNFRMMPQLCYRDFVQSNQKEAIEEVIDMLDMIISPMPQIVTVEEIKDCLSVAEVESSIDPQEGNFQEKAEGSEENLFFSNSDDSEMLDNIKRVKIEDENLLSYGYSHRIDSLCEGLQEKIEGMKGKKINVRKAFYFCKNSRFDYGHDKYKYENLGWPKFISDICDEGEKMTGKKFNSALINSYCRGGKIYFHADDEHVYDSSDNPVLTINARGRGIFKYKVNKTGAVTECLLDEGEAILMKEGAQLRGKHSVHAISQRISITLRDQKRSFSKLNESCNLKEEDLLDLKESCLIKALAKEIKISELKLSNLIINEDPTYLDKIKKDRGMTIDDLEKISNLLCLKVRVLIDGQWQYFGVKESNFRGVSLRLSGSHFDAYEKESIKIALGDEVSEKKVQKSADGAFFEGFLQRIDPKNEFVNRFERVIDLDRAAKLIDSFQKGTTGVICSENFGLGVKPFSGREKNLDSSKFDDPSFLKKLIGEEFLIKGAAIIGFAGCGKSRPVQMALSNMDSPLKVLLISPRVNLLDDWKKKVNNGNLILKTYESALKENFAEFSMIVIDEFLLVPRGYLDVAAFKSKMDCKVCKSKPRIPKFLLLGDPLQAGYYNALDDHLIPEKSEMETLEIRKPKYLYYSHRLSSSLGGILDVPMLGPINELNQLNLYNSAAAAFSERAFDVILVAGRQEKSFFSNYTVMTFGESQGLTFDKVAIALSEDTLLCSDNHIVVALTRARKQISLIKCFGYDEKEFFKRAGTKLIGKVLNKKKIKRVQLENMLALEDLKLISSEPKFGTQEERTEGDPWMKGLLTHIQEVIMEECEPQMAKPDDVKMKVHVPITDKSFALTIINDQIRAREYREFKVGDSWSTQFKDDNKNLKLESSTGPVNFESIFPRHTSFDDVTFWAAVKKRLSFSNPITEGEKLKSAFVKGSILYKEFRKIIRVQGDFRPDLFDKALSDFERVRVAKSKKLIEAHAGRSDPDWDVKKFLLFMKSQLCKKAEKAFSDAKAGQTIACFAHGVLFKFSAWARYAELKMMEKMPDSFYIHSRKNFDELEKWVKMNFIGPICVESDYEAFDASQDATILAFEVQFLKEVGWPQDLIEDYIELKVNLGCKLGNLAIMRFTGEFGTFFLNTLANMAFTFCRYNVNRTTPICFAGDDMCILTDAKVRHDLDEFINSLKLKAKVEWKINPIFCGWILSRYGILKLPSLVYYRLCIALEKGNLKDCIDSYMIEAGYAYRKGAFIDELLTEEQMNFHQLVIRRMIKAKHLMKGSSVEILKEIQDCFSDGVDD</sequence>
<keyword evidence="4" id="KW-0547">Nucleotide-binding</keyword>
<dbReference type="GO" id="GO:0003968">
    <property type="term" value="F:RNA-directed RNA polymerase activity"/>
    <property type="evidence" value="ECO:0007669"/>
    <property type="project" value="UniProtKB-KW"/>
</dbReference>
<dbReference type="GO" id="GO:0039694">
    <property type="term" value="P:viral RNA genome replication"/>
    <property type="evidence" value="ECO:0007669"/>
    <property type="project" value="InterPro"/>
</dbReference>
<dbReference type="GO" id="GO:0016787">
    <property type="term" value="F:hydrolase activity"/>
    <property type="evidence" value="ECO:0007669"/>
    <property type="project" value="UniProtKB-KW"/>
</dbReference>
<dbReference type="InterPro" id="IPR037151">
    <property type="entry name" value="AlkB-like_sf"/>
</dbReference>
<dbReference type="SUPFAM" id="SSF56672">
    <property type="entry name" value="DNA/RNA polymerases"/>
    <property type="match status" value="1"/>
</dbReference>
<dbReference type="Gene3D" id="2.60.120.590">
    <property type="entry name" value="Alpha-ketoglutarate-dependent dioxygenase AlkB-like"/>
    <property type="match status" value="1"/>
</dbReference>
<feature type="domain" description="(+)RNA virus helicase C-terminal" evidence="11">
    <location>
        <begin position="1036"/>
        <end position="1341"/>
    </location>
</feature>
<evidence type="ECO:0000259" key="12">
    <source>
        <dbReference type="PROSITE" id="PS51743"/>
    </source>
</evidence>
<keyword evidence="2" id="KW-0808">Transferase</keyword>
<dbReference type="PROSITE" id="PS50507">
    <property type="entry name" value="RDRP_SSRNA_POS"/>
    <property type="match status" value="1"/>
</dbReference>
<evidence type="ECO:0000256" key="3">
    <source>
        <dbReference type="ARBA" id="ARBA00022695"/>
    </source>
</evidence>
<dbReference type="GO" id="GO:0016556">
    <property type="term" value="P:mRNA modification"/>
    <property type="evidence" value="ECO:0007669"/>
    <property type="project" value="InterPro"/>
</dbReference>
<protein>
    <submittedName>
        <fullName evidence="13">ORF1</fullName>
    </submittedName>
</protein>
<keyword evidence="3" id="KW-0548">Nucleotidyltransferase</keyword>
<dbReference type="InterPro" id="IPR002588">
    <property type="entry name" value="Alphavirus-like_MT_dom"/>
</dbReference>
<evidence type="ECO:0000256" key="7">
    <source>
        <dbReference type="ARBA" id="ARBA00022840"/>
    </source>
</evidence>
<dbReference type="GO" id="GO:0006351">
    <property type="term" value="P:DNA-templated transcription"/>
    <property type="evidence" value="ECO:0007669"/>
    <property type="project" value="InterPro"/>
</dbReference>
<dbReference type="Pfam" id="PF01443">
    <property type="entry name" value="Viral_helicase1"/>
    <property type="match status" value="1"/>
</dbReference>
<dbReference type="GeneID" id="22203868"/>